<dbReference type="PANTHER" id="PTHR33470">
    <property type="entry name" value="OS01G0164075 PROTEIN"/>
    <property type="match status" value="1"/>
</dbReference>
<evidence type="ECO:0000256" key="1">
    <source>
        <dbReference type="ARBA" id="ARBA00022729"/>
    </source>
</evidence>
<dbReference type="STRING" id="3750.A0A498IMH8"/>
<comment type="caution">
    <text evidence="3">The sequence shown here is derived from an EMBL/GenBank/DDBJ whole genome shotgun (WGS) entry which is preliminary data.</text>
</comment>
<gene>
    <name evidence="3" type="ORF">DVH24_027258</name>
</gene>
<dbReference type="GO" id="GO:0071944">
    <property type="term" value="C:cell periphery"/>
    <property type="evidence" value="ECO:0007669"/>
    <property type="project" value="TreeGrafter"/>
</dbReference>
<dbReference type="Proteomes" id="UP000290289">
    <property type="component" value="Chromosome 11"/>
</dbReference>
<evidence type="ECO:0000313" key="4">
    <source>
        <dbReference type="Proteomes" id="UP000290289"/>
    </source>
</evidence>
<feature type="signal peptide" evidence="2">
    <location>
        <begin position="1"/>
        <end position="26"/>
    </location>
</feature>
<evidence type="ECO:0000256" key="2">
    <source>
        <dbReference type="SAM" id="SignalP"/>
    </source>
</evidence>
<organism evidence="3 4">
    <name type="scientific">Malus domestica</name>
    <name type="common">Apple</name>
    <name type="synonym">Pyrus malus</name>
    <dbReference type="NCBI Taxonomy" id="3750"/>
    <lineage>
        <taxon>Eukaryota</taxon>
        <taxon>Viridiplantae</taxon>
        <taxon>Streptophyta</taxon>
        <taxon>Embryophyta</taxon>
        <taxon>Tracheophyta</taxon>
        <taxon>Spermatophyta</taxon>
        <taxon>Magnoliopsida</taxon>
        <taxon>eudicotyledons</taxon>
        <taxon>Gunneridae</taxon>
        <taxon>Pentapetalae</taxon>
        <taxon>rosids</taxon>
        <taxon>fabids</taxon>
        <taxon>Rosales</taxon>
        <taxon>Rosaceae</taxon>
        <taxon>Amygdaloideae</taxon>
        <taxon>Maleae</taxon>
        <taxon>Malus</taxon>
    </lineage>
</organism>
<dbReference type="AlphaFoldDB" id="A0A498IMH8"/>
<dbReference type="Pfam" id="PF01190">
    <property type="entry name" value="Pollen_Ole_e_1"/>
    <property type="match status" value="2"/>
</dbReference>
<keyword evidence="1 2" id="KW-0732">Signal</keyword>
<keyword evidence="4" id="KW-1185">Reference proteome</keyword>
<name>A0A498IMH8_MALDO</name>
<evidence type="ECO:0008006" key="5">
    <source>
        <dbReference type="Google" id="ProtNLM"/>
    </source>
</evidence>
<dbReference type="EMBL" id="RDQH01000337">
    <property type="protein sequence ID" value="RXH84359.1"/>
    <property type="molecule type" value="Genomic_DNA"/>
</dbReference>
<feature type="chain" id="PRO_5019813191" description="Pollen Ole e 1 allergen and extensin family protein" evidence="2">
    <location>
        <begin position="27"/>
        <end position="316"/>
    </location>
</feature>
<protein>
    <recommendedName>
        <fullName evidence="5">Pollen Ole e 1 allergen and extensin family protein</fullName>
    </recommendedName>
</protein>
<dbReference type="PANTHER" id="PTHR33470:SF40">
    <property type="entry name" value="PROTEIN SEED AND ROOT HAIR PROTECTIVE PROTEIN"/>
    <property type="match status" value="1"/>
</dbReference>
<reference evidence="3 4" key="1">
    <citation type="submission" date="2018-10" db="EMBL/GenBank/DDBJ databases">
        <title>A high-quality apple genome assembly.</title>
        <authorList>
            <person name="Hu J."/>
        </authorList>
    </citation>
    <scope>NUCLEOTIDE SEQUENCE [LARGE SCALE GENOMIC DNA]</scope>
    <source>
        <strain evidence="4">cv. HFTH1</strain>
        <tissue evidence="3">Young leaf</tissue>
    </source>
</reference>
<proteinExistence type="predicted"/>
<accession>A0A498IMH8</accession>
<evidence type="ECO:0000313" key="3">
    <source>
        <dbReference type="EMBL" id="RXH84359.1"/>
    </source>
</evidence>
<sequence>MAVKSRFLFATSSSMLLFSLLVIASAKDYSSGAPRPKVDEYPELPKVDGYPELPKVDIPNLPNAGKPKPEVYAKLKPQIIGIQGLVLCKSGLQSFPIKGAVVRITCLAEDEQGYETAPFSKLSGATDAKGYFFATLSPSQLEDKWKLTECKAFLDYSPLEACKVPTDVNHGITGHLLSSYRALSAKNIKLITCEAVDQYGFETAPVTVVSDATDAKGYFFATMCPPKIENKKQLTKCKAFLELSSSESCNVPTDSNNGISGPVLASYRLLHDKNIKPYANRMYLNKRTNSTEELQLKQDQDLKEEQEKTRYIFLKK</sequence>